<keyword evidence="5 9" id="KW-0812">Transmembrane</keyword>
<feature type="transmembrane region" description="Helical" evidence="9">
    <location>
        <begin position="297"/>
        <end position="316"/>
    </location>
</feature>
<keyword evidence="7 9" id="KW-0472">Membrane</keyword>
<evidence type="ECO:0000256" key="4">
    <source>
        <dbReference type="ARBA" id="ARBA00022475"/>
    </source>
</evidence>
<feature type="transmembrane region" description="Helical" evidence="9">
    <location>
        <begin position="248"/>
        <end position="265"/>
    </location>
</feature>
<evidence type="ECO:0000313" key="10">
    <source>
        <dbReference type="EMBL" id="ERL66169.1"/>
    </source>
</evidence>
<keyword evidence="11" id="KW-1185">Reference proteome</keyword>
<evidence type="ECO:0000256" key="1">
    <source>
        <dbReference type="ARBA" id="ARBA00004651"/>
    </source>
</evidence>
<feature type="region of interest" description="Disordered" evidence="8">
    <location>
        <begin position="390"/>
        <end position="438"/>
    </location>
</feature>
<accession>U4TPK2</accession>
<evidence type="ECO:0000256" key="3">
    <source>
        <dbReference type="ARBA" id="ARBA00022448"/>
    </source>
</evidence>
<comment type="similarity">
    <text evidence="2">Belongs to the autoinducer-2 exporter (AI-2E) (TC 2.A.86) family.</text>
</comment>
<dbReference type="InterPro" id="IPR002549">
    <property type="entry name" value="AI-2E-like"/>
</dbReference>
<dbReference type="PANTHER" id="PTHR21716:SF53">
    <property type="entry name" value="PERMEASE PERM-RELATED"/>
    <property type="match status" value="1"/>
</dbReference>
<dbReference type="STRING" id="1231336.L248_1261"/>
<comment type="subcellular location">
    <subcellularLocation>
        <location evidence="1">Cell membrane</location>
        <topology evidence="1">Multi-pass membrane protein</topology>
    </subcellularLocation>
</comment>
<feature type="transmembrane region" description="Helical" evidence="9">
    <location>
        <begin position="271"/>
        <end position="290"/>
    </location>
</feature>
<evidence type="ECO:0000256" key="9">
    <source>
        <dbReference type="SAM" id="Phobius"/>
    </source>
</evidence>
<organism evidence="10 11">
    <name type="scientific">Schleiferilactobacillus shenzhenensis LY-73</name>
    <dbReference type="NCBI Taxonomy" id="1231336"/>
    <lineage>
        <taxon>Bacteria</taxon>
        <taxon>Bacillati</taxon>
        <taxon>Bacillota</taxon>
        <taxon>Bacilli</taxon>
        <taxon>Lactobacillales</taxon>
        <taxon>Lactobacillaceae</taxon>
        <taxon>Schleiferilactobacillus</taxon>
    </lineage>
</organism>
<dbReference type="eggNOG" id="COG0628">
    <property type="taxonomic scope" value="Bacteria"/>
</dbReference>
<dbReference type="GO" id="GO:0055085">
    <property type="term" value="P:transmembrane transport"/>
    <property type="evidence" value="ECO:0007669"/>
    <property type="project" value="TreeGrafter"/>
</dbReference>
<feature type="compositionally biased region" description="Low complexity" evidence="8">
    <location>
        <begin position="396"/>
        <end position="429"/>
    </location>
</feature>
<dbReference type="Pfam" id="PF01594">
    <property type="entry name" value="AI-2E_transport"/>
    <property type="match status" value="1"/>
</dbReference>
<evidence type="ECO:0000313" key="11">
    <source>
        <dbReference type="Proteomes" id="UP000030647"/>
    </source>
</evidence>
<dbReference type="EMBL" id="KI271583">
    <property type="protein sequence ID" value="ERL66169.1"/>
    <property type="molecule type" value="Genomic_DNA"/>
</dbReference>
<proteinExistence type="inferred from homology"/>
<sequence>MAAKHRSTAQRFERFNQSWFFRWFVNNKVTAGLINILLVLIVIFVFTKVSGIFTPLGKVFNILLPPVLLAGVLYYLMEPPVSFMQRKWHIPRVVSTLLFFVLILGLVIWGLVSLIPQIQNQVGQFLAAFPGYWDSTEKWVNSMLQDSRFSQVTAEIEKALKNVSNSWMATAQSIASATLLNVGGAVGTITTVVMTIVTAPFLLFFMLKDPAGFQSAIVKVAPPRWQDHLRHILTEISDSISNYIRGQLTVAFWVGVMFAIGYTVVGQRYALTLALLAGLLNLIPYLGSFLAMIPSVLVAAMTSPQMILWVLIVFAVEQTVEQRVVSPLVVGSKMDMHPVTTLLVLLGAGGLYGLPGVLFGIPVYAIFKIIWIRIWHWFIQSSPLYAEPAQLPMPPDTSSSAAADATAAASSDAASAQSTEATAASAASAADDRESNHS</sequence>
<evidence type="ECO:0000256" key="5">
    <source>
        <dbReference type="ARBA" id="ARBA00022692"/>
    </source>
</evidence>
<dbReference type="PANTHER" id="PTHR21716">
    <property type="entry name" value="TRANSMEMBRANE PROTEIN"/>
    <property type="match status" value="1"/>
</dbReference>
<feature type="transmembrane region" description="Helical" evidence="9">
    <location>
        <begin position="59"/>
        <end position="76"/>
    </location>
</feature>
<feature type="transmembrane region" description="Helical" evidence="9">
    <location>
        <begin position="20"/>
        <end position="47"/>
    </location>
</feature>
<name>U4TPK2_9LACO</name>
<dbReference type="HOGENOM" id="CLU_031275_8_2_9"/>
<protein>
    <recommendedName>
        <fullName evidence="12">AI-2E family transporter</fullName>
    </recommendedName>
</protein>
<keyword evidence="4" id="KW-1003">Cell membrane</keyword>
<keyword evidence="6 9" id="KW-1133">Transmembrane helix</keyword>
<feature type="transmembrane region" description="Helical" evidence="9">
    <location>
        <begin position="185"/>
        <end position="207"/>
    </location>
</feature>
<keyword evidence="3" id="KW-0813">Transport</keyword>
<reference evidence="11" key="1">
    <citation type="journal article" date="2013" name="Genome Announc.">
        <title>Whole-Genome Sequencing of Lactobacillus shenzhenensis Strain LY-73T.</title>
        <authorList>
            <person name="Lin Z."/>
            <person name="Liu Z."/>
            <person name="Yang R."/>
            <person name="Zou Y."/>
            <person name="Wan D."/>
            <person name="Chen J."/>
            <person name="Guo M."/>
            <person name="Zhao J."/>
            <person name="Fang C."/>
            <person name="Yang R."/>
            <person name="Liu F."/>
        </authorList>
    </citation>
    <scope>NUCLEOTIDE SEQUENCE [LARGE SCALE GENOMIC DNA]</scope>
    <source>
        <strain evidence="11">LY-73</strain>
    </source>
</reference>
<evidence type="ECO:0000256" key="8">
    <source>
        <dbReference type="SAM" id="MobiDB-lite"/>
    </source>
</evidence>
<feature type="transmembrane region" description="Helical" evidence="9">
    <location>
        <begin position="336"/>
        <end position="367"/>
    </location>
</feature>
<evidence type="ECO:0000256" key="6">
    <source>
        <dbReference type="ARBA" id="ARBA00022989"/>
    </source>
</evidence>
<feature type="transmembrane region" description="Helical" evidence="9">
    <location>
        <begin position="97"/>
        <end position="115"/>
    </location>
</feature>
<dbReference type="Proteomes" id="UP000030647">
    <property type="component" value="Unassembled WGS sequence"/>
</dbReference>
<dbReference type="GO" id="GO:0005886">
    <property type="term" value="C:plasma membrane"/>
    <property type="evidence" value="ECO:0007669"/>
    <property type="project" value="UniProtKB-SubCell"/>
</dbReference>
<evidence type="ECO:0000256" key="7">
    <source>
        <dbReference type="ARBA" id="ARBA00023136"/>
    </source>
</evidence>
<dbReference type="AlphaFoldDB" id="U4TPK2"/>
<evidence type="ECO:0000256" key="2">
    <source>
        <dbReference type="ARBA" id="ARBA00009773"/>
    </source>
</evidence>
<dbReference type="OrthoDB" id="9793390at2"/>
<evidence type="ECO:0008006" key="12">
    <source>
        <dbReference type="Google" id="ProtNLM"/>
    </source>
</evidence>
<gene>
    <name evidence="10" type="ORF">L248_1261</name>
</gene>
<dbReference type="RefSeq" id="WP_022528546.1">
    <property type="nucleotide sequence ID" value="NZ_KI271583.1"/>
</dbReference>